<evidence type="ECO:0000256" key="1">
    <source>
        <dbReference type="SAM" id="SignalP"/>
    </source>
</evidence>
<comment type="caution">
    <text evidence="2">The sequence shown here is derived from an EMBL/GenBank/DDBJ whole genome shotgun (WGS) entry which is preliminary data.</text>
</comment>
<keyword evidence="3" id="KW-1185">Reference proteome</keyword>
<sequence>MLRNFCLCVALLIATPISAQPVSSEDLAARVWQVMEMEQMMPVLRDEALDEADDMAEMLFQRGGTGAWLDQVGAIHDPARMQDLFVTGMQEAIPTMDAALIGEALDFYETALGKRIMALEVSARIAFMDEAVEADARATYQLAATVDAPRVAQIDRLIDGADLIDPNVAGGLNAAIAFSNGFNDGGGYPMPMTEDQILSDAWAQEAQVRQDTIDWLNSYLLMTYAPLSDAELDEFVSFAETGASQALAGLLFAGFDHAYRQTSYELGLAAAGQLGGRDL</sequence>
<proteinExistence type="predicted"/>
<protein>
    <submittedName>
        <fullName evidence="2">DUF2059 domain-containing protein</fullName>
    </submittedName>
</protein>
<feature type="chain" id="PRO_5037826704" evidence="1">
    <location>
        <begin position="20"/>
        <end position="279"/>
    </location>
</feature>
<accession>A0A934SE45</accession>
<dbReference type="RefSeq" id="WP_200684980.1">
    <property type="nucleotide sequence ID" value="NZ_JAEPRQ010000002.1"/>
</dbReference>
<reference evidence="2" key="1">
    <citation type="submission" date="2021-01" db="EMBL/GenBank/DDBJ databases">
        <title>Paracoccus amoyensis sp. nov., isolated from the surface seawater along the coast of Xiamen Island, China.</title>
        <authorList>
            <person name="Lyu L."/>
        </authorList>
    </citation>
    <scope>NUCLEOTIDE SEQUENCE</scope>
    <source>
        <strain evidence="2">MJ17</strain>
    </source>
</reference>
<name>A0A934SE45_9RHOB</name>
<gene>
    <name evidence="2" type="ORF">JJJ17_07140</name>
</gene>
<evidence type="ECO:0000313" key="2">
    <source>
        <dbReference type="EMBL" id="MBK4215695.1"/>
    </source>
</evidence>
<keyword evidence="1" id="KW-0732">Signal</keyword>
<dbReference type="Proteomes" id="UP000640485">
    <property type="component" value="Unassembled WGS sequence"/>
</dbReference>
<evidence type="ECO:0000313" key="3">
    <source>
        <dbReference type="Proteomes" id="UP000640485"/>
    </source>
</evidence>
<dbReference type="AlphaFoldDB" id="A0A934SE45"/>
<organism evidence="2 3">
    <name type="scientific">Paracoccus caeni</name>
    <dbReference type="NCBI Taxonomy" id="657651"/>
    <lineage>
        <taxon>Bacteria</taxon>
        <taxon>Pseudomonadati</taxon>
        <taxon>Pseudomonadota</taxon>
        <taxon>Alphaproteobacteria</taxon>
        <taxon>Rhodobacterales</taxon>
        <taxon>Paracoccaceae</taxon>
        <taxon>Paracoccus</taxon>
    </lineage>
</organism>
<dbReference type="EMBL" id="JAEPRQ010000002">
    <property type="protein sequence ID" value="MBK4215695.1"/>
    <property type="molecule type" value="Genomic_DNA"/>
</dbReference>
<feature type="signal peptide" evidence="1">
    <location>
        <begin position="1"/>
        <end position="19"/>
    </location>
</feature>